<accession>A0ABN5FIS3</accession>
<dbReference type="PANTHER" id="PTHR31727:SF6">
    <property type="entry name" value="OLEOYL-ACYL CARRIER PROTEIN THIOESTERASE 1, CHLOROPLASTIC"/>
    <property type="match status" value="1"/>
</dbReference>
<dbReference type="Gene3D" id="3.10.129.10">
    <property type="entry name" value="Hotdog Thioesterase"/>
    <property type="match status" value="1"/>
</dbReference>
<dbReference type="InterPro" id="IPR049427">
    <property type="entry name" value="Acyl-ACP_TE_C"/>
</dbReference>
<evidence type="ECO:0000256" key="5">
    <source>
        <dbReference type="ARBA" id="ARBA00022946"/>
    </source>
</evidence>
<comment type="similarity">
    <text evidence="1">Belongs to the acyl-ACP thioesterase family.</text>
</comment>
<dbReference type="Pfam" id="PF20791">
    <property type="entry name" value="Acyl-ACP_TE_C"/>
    <property type="match status" value="1"/>
</dbReference>
<keyword evidence="4" id="KW-0276">Fatty acid metabolism</keyword>
<dbReference type="CDD" id="cd00586">
    <property type="entry name" value="4HBT"/>
    <property type="match status" value="1"/>
</dbReference>
<organism evidence="10 11">
    <name type="scientific">Thalassospira marina</name>
    <dbReference type="NCBI Taxonomy" id="2048283"/>
    <lineage>
        <taxon>Bacteria</taxon>
        <taxon>Pseudomonadati</taxon>
        <taxon>Pseudomonadota</taxon>
        <taxon>Alphaproteobacteria</taxon>
        <taxon>Rhodospirillales</taxon>
        <taxon>Thalassospiraceae</taxon>
        <taxon>Thalassospira</taxon>
    </lineage>
</organism>
<feature type="domain" description="Acyl-ACP thioesterase N-terminal hotdog" evidence="8">
    <location>
        <begin position="20"/>
        <end position="142"/>
    </location>
</feature>
<dbReference type="RefSeq" id="WP_101285509.1">
    <property type="nucleotide sequence ID" value="NZ_CP024199.1"/>
</dbReference>
<dbReference type="InterPro" id="IPR002864">
    <property type="entry name" value="Acyl-ACP_thioesterase_NHD"/>
</dbReference>
<dbReference type="PANTHER" id="PTHR31727">
    <property type="entry name" value="OLEOYL-ACYL CARRIER PROTEIN THIOESTERASE 1, CHLOROPLASTIC"/>
    <property type="match status" value="1"/>
</dbReference>
<evidence type="ECO:0000259" key="9">
    <source>
        <dbReference type="Pfam" id="PF20791"/>
    </source>
</evidence>
<dbReference type="Pfam" id="PF01643">
    <property type="entry name" value="Acyl-ACP_TE"/>
    <property type="match status" value="1"/>
</dbReference>
<evidence type="ECO:0000256" key="7">
    <source>
        <dbReference type="ARBA" id="ARBA00023160"/>
    </source>
</evidence>
<name>A0ABN5FIS3_9PROT</name>
<sequence length="264" mass="29676">MTPDWKHIAAASMPANCGWQGSYRVRYSEIGDNGRVTLPALADYMQDAAGWGAKRLQLAYDDTVDQGVAWVLARMIIMVHHYPANGETIALETWPSGFAHRMASRDWRLRDEKGDICAVAQSFWALFDLNERRAARWPDWLVKRLPDPPGPKLIDVGSRPPSPPDGLVKQNAFTAQAPDLDIYGHVNNVRLMQWVLATANDGKPNFQPAGLDIQFRAECRFQDNVIIRAQDNYATISRQDASDKQGDDSRNATFTDLVRAQILR</sequence>
<evidence type="ECO:0000256" key="2">
    <source>
        <dbReference type="ARBA" id="ARBA00022516"/>
    </source>
</evidence>
<protein>
    <submittedName>
        <fullName evidence="10">Acyl-ACP thioesterase</fullName>
    </submittedName>
</protein>
<dbReference type="EMBL" id="CP024199">
    <property type="protein sequence ID" value="AUG54092.1"/>
    <property type="molecule type" value="Genomic_DNA"/>
</dbReference>
<keyword evidence="7" id="KW-0275">Fatty acid biosynthesis</keyword>
<keyword evidence="6" id="KW-0443">Lipid metabolism</keyword>
<keyword evidence="2" id="KW-0444">Lipid biosynthesis</keyword>
<gene>
    <name evidence="10" type="ORF">CSC3H3_16210</name>
</gene>
<evidence type="ECO:0000256" key="1">
    <source>
        <dbReference type="ARBA" id="ARBA00006500"/>
    </source>
</evidence>
<keyword evidence="5" id="KW-0809">Transit peptide</keyword>
<evidence type="ECO:0000313" key="11">
    <source>
        <dbReference type="Proteomes" id="UP000233458"/>
    </source>
</evidence>
<proteinExistence type="inferred from homology"/>
<evidence type="ECO:0000256" key="4">
    <source>
        <dbReference type="ARBA" id="ARBA00022832"/>
    </source>
</evidence>
<evidence type="ECO:0000313" key="10">
    <source>
        <dbReference type="EMBL" id="AUG54092.1"/>
    </source>
</evidence>
<dbReference type="Proteomes" id="UP000233458">
    <property type="component" value="Chromosome"/>
</dbReference>
<dbReference type="SUPFAM" id="SSF54637">
    <property type="entry name" value="Thioesterase/thiol ester dehydrase-isomerase"/>
    <property type="match status" value="2"/>
</dbReference>
<keyword evidence="3" id="KW-0378">Hydrolase</keyword>
<evidence type="ECO:0000256" key="3">
    <source>
        <dbReference type="ARBA" id="ARBA00022801"/>
    </source>
</evidence>
<dbReference type="InterPro" id="IPR029069">
    <property type="entry name" value="HotDog_dom_sf"/>
</dbReference>
<reference evidence="10 11" key="1">
    <citation type="submission" date="2017-10" db="EMBL/GenBank/DDBJ databases">
        <title>Biodiversity and function of Thalassospira species in the particle-attached aromatic-hydrocarbon-degrading consortia from the surface seawater of the China South Sea.</title>
        <authorList>
            <person name="Dong C."/>
            <person name="Liu R."/>
            <person name="Shao Z."/>
        </authorList>
    </citation>
    <scope>NUCLEOTIDE SEQUENCE [LARGE SCALE GENOMIC DNA]</scope>
    <source>
        <strain evidence="10 11">CSC3H3</strain>
    </source>
</reference>
<dbReference type="InterPro" id="IPR045023">
    <property type="entry name" value="FATA/B"/>
</dbReference>
<evidence type="ECO:0000256" key="6">
    <source>
        <dbReference type="ARBA" id="ARBA00023098"/>
    </source>
</evidence>
<feature type="domain" description="Acyl-ACP thioesterase-like C-terminal" evidence="9">
    <location>
        <begin position="170"/>
        <end position="231"/>
    </location>
</feature>
<evidence type="ECO:0000259" key="8">
    <source>
        <dbReference type="Pfam" id="PF01643"/>
    </source>
</evidence>
<keyword evidence="11" id="KW-1185">Reference proteome</keyword>